<reference evidence="8 9" key="1">
    <citation type="submission" date="2016-09" db="EMBL/GenBank/DDBJ databases">
        <authorList>
            <person name="Reverchon S."/>
            <person name="Nasser W."/>
            <person name="Leonard S."/>
            <person name="Brochier C."/>
            <person name="Duprey A."/>
        </authorList>
    </citation>
    <scope>NUCLEOTIDE SEQUENCE [LARGE SCALE GENOMIC DNA]</scope>
    <source>
        <strain evidence="8 9">174/2</strain>
    </source>
</reference>
<dbReference type="GO" id="GO:0005886">
    <property type="term" value="C:plasma membrane"/>
    <property type="evidence" value="ECO:0007669"/>
    <property type="project" value="UniProtKB-SubCell"/>
</dbReference>
<dbReference type="PIRSF" id="PIRSF006060">
    <property type="entry name" value="AA_transporter"/>
    <property type="match status" value="1"/>
</dbReference>
<protein>
    <submittedName>
        <fullName evidence="8">Probable transport protein YifK</fullName>
    </submittedName>
</protein>
<evidence type="ECO:0000259" key="7">
    <source>
        <dbReference type="Pfam" id="PF00324"/>
    </source>
</evidence>
<dbReference type="NCBIfam" id="NF008016">
    <property type="entry name" value="PRK10746.1"/>
    <property type="match status" value="1"/>
</dbReference>
<evidence type="ECO:0000256" key="5">
    <source>
        <dbReference type="ARBA" id="ARBA00023136"/>
    </source>
</evidence>
<dbReference type="PROSITE" id="PS00218">
    <property type="entry name" value="AMINO_ACID_PERMEASE_1"/>
    <property type="match status" value="1"/>
</dbReference>
<dbReference type="Pfam" id="PF00324">
    <property type="entry name" value="AA_permease"/>
    <property type="match status" value="1"/>
</dbReference>
<dbReference type="KEGG" id="daq:DAQ1742_04233"/>
<evidence type="ECO:0000313" key="9">
    <source>
        <dbReference type="Proteomes" id="UP000294820"/>
    </source>
</evidence>
<keyword evidence="9" id="KW-1185">Reference proteome</keyword>
<dbReference type="Gene3D" id="1.20.1740.10">
    <property type="entry name" value="Amino acid/polyamine transporter I"/>
    <property type="match status" value="1"/>
</dbReference>
<dbReference type="AlphaFoldDB" id="A0A375AFW6"/>
<evidence type="ECO:0000256" key="3">
    <source>
        <dbReference type="ARBA" id="ARBA00022692"/>
    </source>
</evidence>
<dbReference type="GO" id="GO:0055085">
    <property type="term" value="P:transmembrane transport"/>
    <property type="evidence" value="ECO:0007669"/>
    <property type="project" value="InterPro"/>
</dbReference>
<dbReference type="FunFam" id="1.20.1740.10:FF:000001">
    <property type="entry name" value="Amino acid permease"/>
    <property type="match status" value="1"/>
</dbReference>
<dbReference type="GO" id="GO:0006865">
    <property type="term" value="P:amino acid transport"/>
    <property type="evidence" value="ECO:0007669"/>
    <property type="project" value="InterPro"/>
</dbReference>
<dbReference type="InterPro" id="IPR004841">
    <property type="entry name" value="AA-permease/SLC12A_dom"/>
</dbReference>
<feature type="transmembrane region" description="Helical" evidence="6">
    <location>
        <begin position="444"/>
        <end position="466"/>
    </location>
</feature>
<dbReference type="PANTHER" id="PTHR43495:SF7">
    <property type="entry name" value="TRANSPORT PROTEIN YIFK-RELATED"/>
    <property type="match status" value="1"/>
</dbReference>
<feature type="transmembrane region" description="Helical" evidence="6">
    <location>
        <begin position="201"/>
        <end position="220"/>
    </location>
</feature>
<organism evidence="8 9">
    <name type="scientific">Dickeya aquatica</name>
    <dbReference type="NCBI Taxonomy" id="1401087"/>
    <lineage>
        <taxon>Bacteria</taxon>
        <taxon>Pseudomonadati</taxon>
        <taxon>Pseudomonadota</taxon>
        <taxon>Gammaproteobacteria</taxon>
        <taxon>Enterobacterales</taxon>
        <taxon>Pectobacteriaceae</taxon>
        <taxon>Dickeya</taxon>
    </lineage>
</organism>
<keyword evidence="4 6" id="KW-1133">Transmembrane helix</keyword>
<feature type="transmembrane region" description="Helical" evidence="6">
    <location>
        <begin position="283"/>
        <end position="302"/>
    </location>
</feature>
<dbReference type="EMBL" id="LT615367">
    <property type="protein sequence ID" value="SLM64992.1"/>
    <property type="molecule type" value="Genomic_DNA"/>
</dbReference>
<feature type="transmembrane region" description="Helical" evidence="6">
    <location>
        <begin position="87"/>
        <end position="103"/>
    </location>
</feature>
<proteinExistence type="predicted"/>
<feature type="transmembrane region" description="Helical" evidence="6">
    <location>
        <begin position="376"/>
        <end position="396"/>
    </location>
</feature>
<dbReference type="Proteomes" id="UP000294820">
    <property type="component" value="Chromosome 1"/>
</dbReference>
<feature type="transmembrane region" description="Helical" evidence="6">
    <location>
        <begin position="137"/>
        <end position="162"/>
    </location>
</feature>
<evidence type="ECO:0000256" key="2">
    <source>
        <dbReference type="ARBA" id="ARBA00022448"/>
    </source>
</evidence>
<evidence type="ECO:0000256" key="1">
    <source>
        <dbReference type="ARBA" id="ARBA00004429"/>
    </source>
</evidence>
<dbReference type="InterPro" id="IPR058069">
    <property type="entry name" value="ThrP"/>
</dbReference>
<gene>
    <name evidence="8" type="primary">yifK</name>
    <name evidence="8" type="ORF">DAQ1742_04233</name>
</gene>
<keyword evidence="3 6" id="KW-0812">Transmembrane</keyword>
<evidence type="ECO:0000313" key="8">
    <source>
        <dbReference type="EMBL" id="SLM64992.1"/>
    </source>
</evidence>
<feature type="domain" description="Amino acid permease/ SLC12A" evidence="7">
    <location>
        <begin position="59"/>
        <end position="466"/>
    </location>
</feature>
<dbReference type="PANTHER" id="PTHR43495">
    <property type="entry name" value="GABA PERMEASE"/>
    <property type="match status" value="1"/>
</dbReference>
<dbReference type="NCBIfam" id="NF047867">
    <property type="entry name" value="AA_transp_ThrP"/>
    <property type="match status" value="1"/>
</dbReference>
<accession>A0A375AFW6</accession>
<sequence length="499" mass="54672">MRYLLGRFFRPEGAHALPGESRPNHNASYAGIKRNHSDRGYMANTEKQEALHRGLEARHIELIALGGTIGVGLFMGAASALKWAGPSVLLAYIVAGIFVFFIMRSMGEMLFLEPVTGSFAVYAHKYMHPFFGYLTAWGYWFMWMAVGISEITAIGVYVQYWFPTLPQWLPAIGAVALVAAANLAAVRLYGEIEFWFSMIKITTIVVMIVVGVGIIFFGIGNHGQATGFVNLTEHGGFLAGGWKGLLFALCLVVASYQGVELVGITAGEARNPQVTLKRAINNILWRILIFYVGAIFVIVTIFPWNEIGTSGSPFVLTFAKIGITAAAGIINFVVLTAALSGCNSGMYSCGRMLYSLANNRQLPAALGRVTKGGVPAAGVMVSILCLIAGSALNYIIPNPEKVFVYVYSASVLPGMIPWFVVLISQLRFRQQHREAMAGHPFKSVLFPWVNYLTMAFLLCVLVGMYINEDTRMSLVVGGGSWRRSVWAMSGSDWVKKRRK</sequence>
<name>A0A375AFW6_9GAMM</name>
<feature type="transmembrane region" description="Helical" evidence="6">
    <location>
        <begin position="314"/>
        <end position="342"/>
    </location>
</feature>
<dbReference type="InterPro" id="IPR004840">
    <property type="entry name" value="Amino_acid_permease_CS"/>
</dbReference>
<keyword evidence="5 6" id="KW-0472">Membrane</keyword>
<feature type="transmembrane region" description="Helical" evidence="6">
    <location>
        <begin position="240"/>
        <end position="262"/>
    </location>
</feature>
<evidence type="ECO:0000256" key="6">
    <source>
        <dbReference type="SAM" id="Phobius"/>
    </source>
</evidence>
<comment type="subcellular location">
    <subcellularLocation>
        <location evidence="1">Cell inner membrane</location>
        <topology evidence="1">Multi-pass membrane protein</topology>
    </subcellularLocation>
</comment>
<keyword evidence="2" id="KW-0813">Transport</keyword>
<feature type="transmembrane region" description="Helical" evidence="6">
    <location>
        <begin position="62"/>
        <end position="81"/>
    </location>
</feature>
<evidence type="ECO:0000256" key="4">
    <source>
        <dbReference type="ARBA" id="ARBA00022989"/>
    </source>
</evidence>
<feature type="transmembrane region" description="Helical" evidence="6">
    <location>
        <begin position="402"/>
        <end position="423"/>
    </location>
</feature>
<feature type="transmembrane region" description="Helical" evidence="6">
    <location>
        <begin position="168"/>
        <end position="189"/>
    </location>
</feature>